<dbReference type="CDD" id="cd13692">
    <property type="entry name" value="PBP2_BztA"/>
    <property type="match status" value="1"/>
</dbReference>
<dbReference type="Gene3D" id="3.40.190.10">
    <property type="entry name" value="Periplasmic binding protein-like II"/>
    <property type="match status" value="2"/>
</dbReference>
<dbReference type="AlphaFoldDB" id="A0A085UUQ8"/>
<dbReference type="EMBL" id="JPQT01000131">
    <property type="protein sequence ID" value="KFE46921.1"/>
    <property type="molecule type" value="Genomic_DNA"/>
</dbReference>
<evidence type="ECO:0000256" key="4">
    <source>
        <dbReference type="SAM" id="SignalP"/>
    </source>
</evidence>
<evidence type="ECO:0000256" key="3">
    <source>
        <dbReference type="ARBA" id="ARBA00022729"/>
    </source>
</evidence>
<protein>
    <submittedName>
        <fullName evidence="6">Amino acid ABC transporter substrate-binding protein</fullName>
    </submittedName>
</protein>
<dbReference type="PATRIC" id="fig|317.174.peg.4993"/>
<dbReference type="RefSeq" id="WP_047578365.1">
    <property type="nucleotide sequence ID" value="NZ_JPQT01000131.1"/>
</dbReference>
<dbReference type="SMART" id="SM00062">
    <property type="entry name" value="PBPb"/>
    <property type="match status" value="1"/>
</dbReference>
<dbReference type="PANTHER" id="PTHR30085:SF7">
    <property type="entry name" value="AMINO-ACID ABC TRANSPORTER-BINDING PROTEIN YHDW-RELATED"/>
    <property type="match status" value="1"/>
</dbReference>
<organism evidence="6 7">
    <name type="scientific">Pseudomonas syringae</name>
    <dbReference type="NCBI Taxonomy" id="317"/>
    <lineage>
        <taxon>Bacteria</taxon>
        <taxon>Pseudomonadati</taxon>
        <taxon>Pseudomonadota</taxon>
        <taxon>Gammaproteobacteria</taxon>
        <taxon>Pseudomonadales</taxon>
        <taxon>Pseudomonadaceae</taxon>
        <taxon>Pseudomonas</taxon>
    </lineage>
</organism>
<dbReference type="InterPro" id="IPR001638">
    <property type="entry name" value="Solute-binding_3/MltF_N"/>
</dbReference>
<dbReference type="Proteomes" id="UP000028643">
    <property type="component" value="Unassembled WGS sequence"/>
</dbReference>
<dbReference type="InterPro" id="IPR051455">
    <property type="entry name" value="Bact_solute-bind_prot3"/>
</dbReference>
<evidence type="ECO:0000256" key="2">
    <source>
        <dbReference type="ARBA" id="ARBA00022448"/>
    </source>
</evidence>
<feature type="signal peptide" evidence="4">
    <location>
        <begin position="1"/>
        <end position="28"/>
    </location>
</feature>
<accession>A0A085UUQ8</accession>
<evidence type="ECO:0000256" key="1">
    <source>
        <dbReference type="ARBA" id="ARBA00010333"/>
    </source>
</evidence>
<sequence>MQKRNGLKNFLTSSMLLVGLMGAAAAQAGVLDKVKAHGAVRCGVASDKPGFSLIDDKGQWTGMDVDLCRAVAAAVLGDASKVEYIATTAKNRFTALASGEIDVLSRATSWTADRVASLGVDFTTVWFYDGQGFMTHAKDGIEKLTDLDGATFCLSPGTTSEQNLEDYFGQRGLTYKTVIIEKSPELFAAFQSGRCNAISNDLSGLASRRAIMNNPQDYALLPEVISKEPLGAFVAQGDTVWRNVVTWTAYALMTAEEFGISSVNVDEMRDKKGGSADVARLLGKEGTVGKSFGLDNDWAYRAIKQVGNYAQIYERNLGEKTVLNFPRGLNRSWKDQGLLYAPPIR</sequence>
<keyword evidence="3 4" id="KW-0732">Signal</keyword>
<dbReference type="Pfam" id="PF00497">
    <property type="entry name" value="SBP_bac_3"/>
    <property type="match status" value="1"/>
</dbReference>
<dbReference type="GO" id="GO:0006865">
    <property type="term" value="P:amino acid transport"/>
    <property type="evidence" value="ECO:0007669"/>
    <property type="project" value="TreeGrafter"/>
</dbReference>
<evidence type="ECO:0000259" key="5">
    <source>
        <dbReference type="SMART" id="SM00062"/>
    </source>
</evidence>
<keyword evidence="2" id="KW-0813">Transport</keyword>
<feature type="domain" description="Solute-binding protein family 3/N-terminal" evidence="5">
    <location>
        <begin position="39"/>
        <end position="268"/>
    </location>
</feature>
<comment type="similarity">
    <text evidence="1">Belongs to the bacterial solute-binding protein 3 family.</text>
</comment>
<evidence type="ECO:0000313" key="6">
    <source>
        <dbReference type="EMBL" id="KFE46921.1"/>
    </source>
</evidence>
<evidence type="ECO:0000313" key="7">
    <source>
        <dbReference type="Proteomes" id="UP000028643"/>
    </source>
</evidence>
<name>A0A085UUQ8_PSESX</name>
<dbReference type="SUPFAM" id="SSF53850">
    <property type="entry name" value="Periplasmic binding protein-like II"/>
    <property type="match status" value="1"/>
</dbReference>
<gene>
    <name evidence="6" type="ORF">IV02_24415</name>
</gene>
<feature type="chain" id="PRO_5001798232" evidence="4">
    <location>
        <begin position="29"/>
        <end position="345"/>
    </location>
</feature>
<comment type="caution">
    <text evidence="6">The sequence shown here is derived from an EMBL/GenBank/DDBJ whole genome shotgun (WGS) entry which is preliminary data.</text>
</comment>
<reference evidence="6 7" key="1">
    <citation type="submission" date="2014-07" db="EMBL/GenBank/DDBJ databases">
        <title>Draft Genome Sequences of Environmental Pseudomonas syringae strains.</title>
        <authorList>
            <person name="Baltrus D.A."/>
            <person name="Berge O."/>
            <person name="Morris C."/>
        </authorList>
    </citation>
    <scope>NUCLEOTIDE SEQUENCE [LARGE SCALE GENOMIC DNA]</scope>
    <source>
        <strain evidence="6 7">CEB003</strain>
    </source>
</reference>
<proteinExistence type="inferred from homology"/>
<dbReference type="PANTHER" id="PTHR30085">
    <property type="entry name" value="AMINO ACID ABC TRANSPORTER PERMEASE"/>
    <property type="match status" value="1"/>
</dbReference>